<dbReference type="AlphaFoldDB" id="A0AAV0TJ57"/>
<feature type="compositionally biased region" description="Polar residues" evidence="5">
    <location>
        <begin position="545"/>
        <end position="581"/>
    </location>
</feature>
<dbReference type="EMBL" id="CANTFL010000455">
    <property type="protein sequence ID" value="CAI5722836.1"/>
    <property type="molecule type" value="Genomic_DNA"/>
</dbReference>
<dbReference type="PROSITE" id="PS50090">
    <property type="entry name" value="MYB_LIKE"/>
    <property type="match status" value="3"/>
</dbReference>
<evidence type="ECO:0000313" key="9">
    <source>
        <dbReference type="Proteomes" id="UP001162031"/>
    </source>
</evidence>
<feature type="domain" description="Myb-like" evidence="6">
    <location>
        <begin position="216"/>
        <end position="266"/>
    </location>
</feature>
<dbReference type="Gene3D" id="1.10.10.60">
    <property type="entry name" value="Homeodomain-like"/>
    <property type="match status" value="3"/>
</dbReference>
<evidence type="ECO:0000256" key="1">
    <source>
        <dbReference type="ARBA" id="ARBA00023015"/>
    </source>
</evidence>
<dbReference type="GO" id="GO:0000978">
    <property type="term" value="F:RNA polymerase II cis-regulatory region sequence-specific DNA binding"/>
    <property type="evidence" value="ECO:0007669"/>
    <property type="project" value="TreeGrafter"/>
</dbReference>
<feature type="region of interest" description="Disordered" evidence="5">
    <location>
        <begin position="416"/>
        <end position="478"/>
    </location>
</feature>
<dbReference type="PANTHER" id="PTHR46621:SF1">
    <property type="entry name" value="SNRNA-ACTIVATING PROTEIN COMPLEX SUBUNIT 4"/>
    <property type="match status" value="1"/>
</dbReference>
<feature type="domain" description="HTH myb-type" evidence="7">
    <location>
        <begin position="120"/>
        <end position="164"/>
    </location>
</feature>
<evidence type="ECO:0000259" key="7">
    <source>
        <dbReference type="PROSITE" id="PS51294"/>
    </source>
</evidence>
<dbReference type="InterPro" id="IPR009057">
    <property type="entry name" value="Homeodomain-like_sf"/>
</dbReference>
<dbReference type="PROSITE" id="PS51294">
    <property type="entry name" value="HTH_MYB"/>
    <property type="match status" value="3"/>
</dbReference>
<keyword evidence="2" id="KW-0238">DNA-binding</keyword>
<feature type="region of interest" description="Disordered" evidence="5">
    <location>
        <begin position="545"/>
        <end position="665"/>
    </location>
</feature>
<dbReference type="InterPro" id="IPR051575">
    <property type="entry name" value="Myb-like_DNA-bd"/>
</dbReference>
<evidence type="ECO:0000256" key="5">
    <source>
        <dbReference type="SAM" id="MobiDB-lite"/>
    </source>
</evidence>
<protein>
    <submittedName>
        <fullName evidence="8">Uncharacterized protein</fullName>
    </submittedName>
</protein>
<feature type="compositionally biased region" description="Low complexity" evidence="5">
    <location>
        <begin position="61"/>
        <end position="74"/>
    </location>
</feature>
<feature type="compositionally biased region" description="Polar residues" evidence="5">
    <location>
        <begin position="590"/>
        <end position="607"/>
    </location>
</feature>
<feature type="domain" description="Myb-like" evidence="6">
    <location>
        <begin position="165"/>
        <end position="215"/>
    </location>
</feature>
<comment type="caution">
    <text evidence="8">The sequence shown here is derived from an EMBL/GenBank/DDBJ whole genome shotgun (WGS) entry which is preliminary data.</text>
</comment>
<sequence>MSISVSRESISKLMGELVDTFPMEAEGRSSISDFGKLLFTEGQSLTSSGSSGAVAHGETHSGSNRKNSRRNSGGAVKASAASPGPIGATGSKRVFTEIKGIPRQKQHDIMKTKDKAVPKRWTQEEDDRLREAVGRHGERNWKSIAEEVPGRNHTQCLQRWTKVLAPGLVKGHWRPDEDELLKELVAEGRKNWGQVATRIPGRTSKQCRERWYNHLDPSIIRGEYTVEEDRMILDAQARLGNRWSAIAAMLPGRTEDAVKIRWKSLCRVRKGQGRRGQADKNKISPRAAIMGLPGPMLHHGGADFDETVVKSEEVAGYSMHSQQHQGVHMVRLPTGQMVPASSMQSGGRHGHQNHQIMVGGNGMMYPPGASGGGGYDPTMAHYRKPPMQQHVLNGSFDHVALPPTGSMTGNHAQNLQAERRSNINYSVERRSDVEYSEHRPDMDYSVDRRTAIPSSNVAASPQSRNGYRQGYSGPSSTYASSMNNGMYSTTGPLRPLNNGQIYGSAQQLDTYRPGAIFGTPASSHEPQQMHPLQPQMMPYNYGIQSGTSSTEGMHAESSANHSMLSVNNGMSNPVATFAQQQHRQREPHQYSDTSVPMPHPNSQQQQLHRPAQHYARLHDQDQQNAEKESPEPYQNHVEQSGTNEEEHVEYESTPGFPPTSSGQAISNPAAMFAHSQAAAAPPTAGGGNPVAAFLRMQHHQKDKEQLSSASKVAQAGLQRPYNPAAAFVQRFQAGQKVPMPRVNCASFSKPGEDVSHENDDGESGPGYRSNEPSFKKVKPRLSIDAARASAARRIRNSGSGGSLAGRGSLDVFLNEIGDVGRLSDLKMDEFQTLEELWRVSGDMDRLSL</sequence>
<dbReference type="Pfam" id="PF00249">
    <property type="entry name" value="Myb_DNA-binding"/>
    <property type="match status" value="3"/>
</dbReference>
<dbReference type="SUPFAM" id="SSF46689">
    <property type="entry name" value="Homeodomain-like"/>
    <property type="match status" value="2"/>
</dbReference>
<proteinExistence type="predicted"/>
<dbReference type="Proteomes" id="UP001162031">
    <property type="component" value="Unassembled WGS sequence"/>
</dbReference>
<keyword evidence="3" id="KW-0804">Transcription</keyword>
<feature type="compositionally biased region" description="Basic and acidic residues" evidence="5">
    <location>
        <begin position="417"/>
        <end position="450"/>
    </location>
</feature>
<dbReference type="CDD" id="cd00167">
    <property type="entry name" value="SANT"/>
    <property type="match status" value="3"/>
</dbReference>
<keyword evidence="1" id="KW-0805">Transcription regulation</keyword>
<dbReference type="GO" id="GO:0042796">
    <property type="term" value="P:snRNA transcription by RNA polymerase III"/>
    <property type="evidence" value="ECO:0007669"/>
    <property type="project" value="TreeGrafter"/>
</dbReference>
<dbReference type="GO" id="GO:0042795">
    <property type="term" value="P:snRNA transcription by RNA polymerase II"/>
    <property type="evidence" value="ECO:0007669"/>
    <property type="project" value="TreeGrafter"/>
</dbReference>
<feature type="compositionally biased region" description="Basic and acidic residues" evidence="5">
    <location>
        <begin position="616"/>
        <end position="630"/>
    </location>
</feature>
<keyword evidence="9" id="KW-1185">Reference proteome</keyword>
<dbReference type="GO" id="GO:0019185">
    <property type="term" value="C:snRNA-activating protein complex"/>
    <property type="evidence" value="ECO:0007669"/>
    <property type="project" value="TreeGrafter"/>
</dbReference>
<feature type="domain" description="HTH myb-type" evidence="7">
    <location>
        <begin position="221"/>
        <end position="270"/>
    </location>
</feature>
<organism evidence="8 9">
    <name type="scientific">Hyaloperonospora brassicae</name>
    <name type="common">Brassica downy mildew</name>
    <name type="synonym">Peronospora brassicae</name>
    <dbReference type="NCBI Taxonomy" id="162125"/>
    <lineage>
        <taxon>Eukaryota</taxon>
        <taxon>Sar</taxon>
        <taxon>Stramenopiles</taxon>
        <taxon>Oomycota</taxon>
        <taxon>Peronosporomycetes</taxon>
        <taxon>Peronosporales</taxon>
        <taxon>Peronosporaceae</taxon>
        <taxon>Hyaloperonospora</taxon>
    </lineage>
</organism>
<accession>A0AAV0TJ57</accession>
<evidence type="ECO:0000259" key="6">
    <source>
        <dbReference type="PROSITE" id="PS50090"/>
    </source>
</evidence>
<keyword evidence="4" id="KW-0539">Nucleus</keyword>
<feature type="region of interest" description="Disordered" evidence="5">
    <location>
        <begin position="45"/>
        <end position="90"/>
    </location>
</feature>
<dbReference type="SMART" id="SM00717">
    <property type="entry name" value="SANT"/>
    <property type="match status" value="3"/>
</dbReference>
<evidence type="ECO:0000313" key="8">
    <source>
        <dbReference type="EMBL" id="CAI5722836.1"/>
    </source>
</evidence>
<dbReference type="GO" id="GO:0001006">
    <property type="term" value="F:RNA polymerase III type 3 promoter sequence-specific DNA binding"/>
    <property type="evidence" value="ECO:0007669"/>
    <property type="project" value="TreeGrafter"/>
</dbReference>
<feature type="region of interest" description="Disordered" evidence="5">
    <location>
        <begin position="743"/>
        <end position="775"/>
    </location>
</feature>
<dbReference type="PANTHER" id="PTHR46621">
    <property type="entry name" value="SNRNA-ACTIVATING PROTEIN COMPLEX SUBUNIT 4"/>
    <property type="match status" value="1"/>
</dbReference>
<feature type="region of interest" description="Disordered" evidence="5">
    <location>
        <begin position="513"/>
        <end position="532"/>
    </location>
</feature>
<feature type="compositionally biased region" description="Basic and acidic residues" evidence="5">
    <location>
        <begin position="105"/>
        <end position="134"/>
    </location>
</feature>
<feature type="domain" description="HTH myb-type" evidence="7">
    <location>
        <begin position="165"/>
        <end position="219"/>
    </location>
</feature>
<dbReference type="InterPro" id="IPR001005">
    <property type="entry name" value="SANT/Myb"/>
</dbReference>
<gene>
    <name evidence="8" type="ORF">HBR001_LOCUS2967</name>
</gene>
<dbReference type="InterPro" id="IPR017930">
    <property type="entry name" value="Myb_dom"/>
</dbReference>
<feature type="compositionally biased region" description="Polar residues" evidence="5">
    <location>
        <begin position="452"/>
        <end position="478"/>
    </location>
</feature>
<feature type="region of interest" description="Disordered" evidence="5">
    <location>
        <begin position="104"/>
        <end position="134"/>
    </location>
</feature>
<evidence type="ECO:0000256" key="3">
    <source>
        <dbReference type="ARBA" id="ARBA00023163"/>
    </source>
</evidence>
<evidence type="ECO:0000256" key="4">
    <source>
        <dbReference type="ARBA" id="ARBA00023242"/>
    </source>
</evidence>
<reference evidence="8" key="1">
    <citation type="submission" date="2022-12" db="EMBL/GenBank/DDBJ databases">
        <authorList>
            <person name="Webb A."/>
        </authorList>
    </citation>
    <scope>NUCLEOTIDE SEQUENCE</scope>
    <source>
        <strain evidence="8">Hp1</strain>
    </source>
</reference>
<feature type="domain" description="Myb-like" evidence="6">
    <location>
        <begin position="113"/>
        <end position="164"/>
    </location>
</feature>
<evidence type="ECO:0000256" key="2">
    <source>
        <dbReference type="ARBA" id="ARBA00023125"/>
    </source>
</evidence>
<name>A0AAV0TJ57_HYABA</name>
<dbReference type="FunFam" id="1.10.10.60:FF:000016">
    <property type="entry name" value="Transcriptional activator Myb isoform A"/>
    <property type="match status" value="1"/>
</dbReference>